<dbReference type="Pfam" id="PF21993">
    <property type="entry name" value="TetR_C_13_2"/>
    <property type="match status" value="1"/>
</dbReference>
<protein>
    <submittedName>
        <fullName evidence="6">TetR/AcrR family transcriptional regulator</fullName>
    </submittedName>
</protein>
<gene>
    <name evidence="6" type="ORF">ACFPOU_19425</name>
</gene>
<evidence type="ECO:0000256" key="4">
    <source>
        <dbReference type="PROSITE-ProRule" id="PRU00335"/>
    </source>
</evidence>
<dbReference type="Gene3D" id="1.10.10.60">
    <property type="entry name" value="Homeodomain-like"/>
    <property type="match status" value="1"/>
</dbReference>
<dbReference type="EMBL" id="JBHSMS010000064">
    <property type="protein sequence ID" value="MFC5513273.1"/>
    <property type="molecule type" value="Genomic_DNA"/>
</dbReference>
<dbReference type="Pfam" id="PF00440">
    <property type="entry name" value="TetR_N"/>
    <property type="match status" value="1"/>
</dbReference>
<reference evidence="7" key="1">
    <citation type="journal article" date="2019" name="Int. J. Syst. Evol. Microbiol.">
        <title>The Global Catalogue of Microorganisms (GCM) 10K type strain sequencing project: providing services to taxonomists for standard genome sequencing and annotation.</title>
        <authorList>
            <consortium name="The Broad Institute Genomics Platform"/>
            <consortium name="The Broad Institute Genome Sequencing Center for Infectious Disease"/>
            <person name="Wu L."/>
            <person name="Ma J."/>
        </authorList>
    </citation>
    <scope>NUCLEOTIDE SEQUENCE [LARGE SCALE GENOMIC DNA]</scope>
    <source>
        <strain evidence="7">CCUG 38813</strain>
    </source>
</reference>
<keyword evidence="1" id="KW-0805">Transcription regulation</keyword>
<evidence type="ECO:0000256" key="2">
    <source>
        <dbReference type="ARBA" id="ARBA00023125"/>
    </source>
</evidence>
<dbReference type="PROSITE" id="PS50977">
    <property type="entry name" value="HTH_TETR_2"/>
    <property type="match status" value="1"/>
</dbReference>
<evidence type="ECO:0000313" key="6">
    <source>
        <dbReference type="EMBL" id="MFC5513273.1"/>
    </source>
</evidence>
<dbReference type="InterPro" id="IPR001647">
    <property type="entry name" value="HTH_TetR"/>
</dbReference>
<dbReference type="InterPro" id="IPR036271">
    <property type="entry name" value="Tet_transcr_reg_TetR-rel_C_sf"/>
</dbReference>
<feature type="DNA-binding region" description="H-T-H motif" evidence="4">
    <location>
        <begin position="22"/>
        <end position="41"/>
    </location>
</feature>
<proteinExistence type="predicted"/>
<feature type="domain" description="HTH tetR-type" evidence="5">
    <location>
        <begin position="1"/>
        <end position="59"/>
    </location>
</feature>
<organism evidence="6 7">
    <name type="scientific">Massilia jejuensis</name>
    <dbReference type="NCBI Taxonomy" id="648894"/>
    <lineage>
        <taxon>Bacteria</taxon>
        <taxon>Pseudomonadati</taxon>
        <taxon>Pseudomonadota</taxon>
        <taxon>Betaproteobacteria</taxon>
        <taxon>Burkholderiales</taxon>
        <taxon>Oxalobacteraceae</taxon>
        <taxon>Telluria group</taxon>
        <taxon>Massilia</taxon>
    </lineage>
</organism>
<dbReference type="SUPFAM" id="SSF48498">
    <property type="entry name" value="Tetracyclin repressor-like, C-terminal domain"/>
    <property type="match status" value="1"/>
</dbReference>
<keyword evidence="3" id="KW-0804">Transcription</keyword>
<dbReference type="SUPFAM" id="SSF46689">
    <property type="entry name" value="Homeodomain-like"/>
    <property type="match status" value="1"/>
</dbReference>
<sequence>MPVEALGDALEVFWEKGYQATSLDDLTAAMHLSRSSFYACFGSKHAVMMAAVELYADELFARLEAMAASMPALEAVHAVLAAIADVDAGRRGCFFVNCVTELAPHDAALAAFGQRHLARTGKLVAGLLERAGLTPELAQTRAAALLALVIGTITLRKAGLPAPELLTILNQAQLLLADTTSSI</sequence>
<dbReference type="PANTHER" id="PTHR47506">
    <property type="entry name" value="TRANSCRIPTIONAL REGULATORY PROTEIN"/>
    <property type="match status" value="1"/>
</dbReference>
<evidence type="ECO:0000256" key="1">
    <source>
        <dbReference type="ARBA" id="ARBA00023015"/>
    </source>
</evidence>
<dbReference type="InterPro" id="IPR054156">
    <property type="entry name" value="YxaF_TetR_C"/>
</dbReference>
<dbReference type="InterPro" id="IPR009057">
    <property type="entry name" value="Homeodomain-like_sf"/>
</dbReference>
<evidence type="ECO:0000313" key="7">
    <source>
        <dbReference type="Proteomes" id="UP001596031"/>
    </source>
</evidence>
<dbReference type="PANTHER" id="PTHR47506:SF10">
    <property type="entry name" value="TRANSCRIPTIONAL REGULATORY PROTEIN"/>
    <property type="match status" value="1"/>
</dbReference>
<comment type="caution">
    <text evidence="6">The sequence shown here is derived from an EMBL/GenBank/DDBJ whole genome shotgun (WGS) entry which is preliminary data.</text>
</comment>
<dbReference type="Proteomes" id="UP001596031">
    <property type="component" value="Unassembled WGS sequence"/>
</dbReference>
<evidence type="ECO:0000256" key="3">
    <source>
        <dbReference type="ARBA" id="ARBA00023163"/>
    </source>
</evidence>
<keyword evidence="7" id="KW-1185">Reference proteome</keyword>
<evidence type="ECO:0000259" key="5">
    <source>
        <dbReference type="PROSITE" id="PS50977"/>
    </source>
</evidence>
<keyword evidence="2 4" id="KW-0238">DNA-binding</keyword>
<name>A0ABW0PLG4_9BURK</name>
<dbReference type="Gene3D" id="1.10.357.10">
    <property type="entry name" value="Tetracycline Repressor, domain 2"/>
    <property type="match status" value="1"/>
</dbReference>
<dbReference type="RefSeq" id="WP_379725128.1">
    <property type="nucleotide sequence ID" value="NZ_JBHSMS010000064.1"/>
</dbReference>
<accession>A0ABW0PLG4</accession>